<keyword evidence="2" id="KW-1185">Reference proteome</keyword>
<reference evidence="1" key="1">
    <citation type="submission" date="2022-01" db="EMBL/GenBank/DDBJ databases">
        <title>Genome-Based Taxonomic Classification of the Phylum Actinobacteria.</title>
        <authorList>
            <person name="Gao Y."/>
        </authorList>
    </citation>
    <scope>NUCLEOTIDE SEQUENCE</scope>
    <source>
        <strain evidence="1">KLBMP 8922</strain>
    </source>
</reference>
<organism evidence="1 2">
    <name type="scientific">Yinghuangia soli</name>
    <dbReference type="NCBI Taxonomy" id="2908204"/>
    <lineage>
        <taxon>Bacteria</taxon>
        <taxon>Bacillati</taxon>
        <taxon>Actinomycetota</taxon>
        <taxon>Actinomycetes</taxon>
        <taxon>Kitasatosporales</taxon>
        <taxon>Streptomycetaceae</taxon>
        <taxon>Yinghuangia</taxon>
    </lineage>
</organism>
<sequence>MGKARRRELRIGAQVWLWSVHHRHPPCQEVLSLRREGSPAVLRLVFAERGGRFASGGYAHSGLVGSADAALNLHEPGVVRRFVDAADALGLPAAGRNETEIDGWPLFDTLTR</sequence>
<name>A0AA41U185_9ACTN</name>
<proteinExistence type="predicted"/>
<dbReference type="Proteomes" id="UP001165378">
    <property type="component" value="Unassembled WGS sequence"/>
</dbReference>
<dbReference type="RefSeq" id="WP_235053525.1">
    <property type="nucleotide sequence ID" value="NZ_JAKFHA010000010.1"/>
</dbReference>
<dbReference type="EMBL" id="JAKFHA010000010">
    <property type="protein sequence ID" value="MCF2529290.1"/>
    <property type="molecule type" value="Genomic_DNA"/>
</dbReference>
<accession>A0AA41U185</accession>
<dbReference type="AlphaFoldDB" id="A0AA41U185"/>
<protein>
    <submittedName>
        <fullName evidence="1">Uncharacterized protein</fullName>
    </submittedName>
</protein>
<gene>
    <name evidence="1" type="ORF">LZ495_19015</name>
</gene>
<evidence type="ECO:0000313" key="1">
    <source>
        <dbReference type="EMBL" id="MCF2529290.1"/>
    </source>
</evidence>
<comment type="caution">
    <text evidence="1">The sequence shown here is derived from an EMBL/GenBank/DDBJ whole genome shotgun (WGS) entry which is preliminary data.</text>
</comment>
<evidence type="ECO:0000313" key="2">
    <source>
        <dbReference type="Proteomes" id="UP001165378"/>
    </source>
</evidence>